<dbReference type="PANTHER" id="PTHR24096">
    <property type="entry name" value="LONG-CHAIN-FATTY-ACID--COA LIGASE"/>
    <property type="match status" value="1"/>
</dbReference>
<organism evidence="4">
    <name type="scientific">Amblyomma triste</name>
    <name type="common">Neotropical tick</name>
    <dbReference type="NCBI Taxonomy" id="251400"/>
    <lineage>
        <taxon>Eukaryota</taxon>
        <taxon>Metazoa</taxon>
        <taxon>Ecdysozoa</taxon>
        <taxon>Arthropoda</taxon>
        <taxon>Chelicerata</taxon>
        <taxon>Arachnida</taxon>
        <taxon>Acari</taxon>
        <taxon>Parasitiformes</taxon>
        <taxon>Ixodida</taxon>
        <taxon>Ixodoidea</taxon>
        <taxon>Ixodidae</taxon>
        <taxon>Amblyomminae</taxon>
        <taxon>Amblyomma</taxon>
    </lineage>
</organism>
<dbReference type="EMBL" id="GBBM01003887">
    <property type="protein sequence ID" value="JAC31531.1"/>
    <property type="molecule type" value="mRNA"/>
</dbReference>
<dbReference type="PANTHER" id="PTHR24096:SF426">
    <property type="match status" value="1"/>
</dbReference>
<evidence type="ECO:0000313" key="4">
    <source>
        <dbReference type="EMBL" id="JAC31531.1"/>
    </source>
</evidence>
<dbReference type="GO" id="GO:0005777">
    <property type="term" value="C:peroxisome"/>
    <property type="evidence" value="ECO:0007669"/>
    <property type="project" value="UniProtKB-SubCell"/>
</dbReference>
<dbReference type="InterPro" id="IPR042099">
    <property type="entry name" value="ANL_N_sf"/>
</dbReference>
<dbReference type="AlphaFoldDB" id="A0A023GBF2"/>
<evidence type="ECO:0000256" key="1">
    <source>
        <dbReference type="ARBA" id="ARBA00004275"/>
    </source>
</evidence>
<reference evidence="4" key="1">
    <citation type="submission" date="2014-03" db="EMBL/GenBank/DDBJ databases">
        <title>The sialotranscriptome of Amblyomma triste, Amblyomma parvum and Amblyomma cajennense ticks, uncovered by 454-based RNA-seq.</title>
        <authorList>
            <person name="Garcia G.R."/>
            <person name="Gardinassi L.G."/>
            <person name="Ribeiro J.M."/>
            <person name="Anatriello E."/>
            <person name="Ferreira B.R."/>
            <person name="Moreira H.N."/>
            <person name="Mafra C."/>
            <person name="Olegario M.M."/>
            <person name="Szabo P.J."/>
            <person name="Miranda-Santos I.K."/>
            <person name="Maruyama S.R."/>
        </authorList>
    </citation>
    <scope>NUCLEOTIDE SEQUENCE</scope>
    <source>
        <strain evidence="4">Mato Grasso do Sul</strain>
        <tissue evidence="4">Salivary glands</tissue>
    </source>
</reference>
<dbReference type="SUPFAM" id="SSF56801">
    <property type="entry name" value="Acetyl-CoA synthetase-like"/>
    <property type="match status" value="1"/>
</dbReference>
<evidence type="ECO:0000259" key="3">
    <source>
        <dbReference type="Pfam" id="PF00501"/>
    </source>
</evidence>
<protein>
    <submittedName>
        <fullName evidence="4">Putative acyl-coa synthetase ixodes scapularis acyl-coa synthetase</fullName>
    </submittedName>
</protein>
<feature type="non-terminal residue" evidence="4">
    <location>
        <position position="349"/>
    </location>
</feature>
<sequence>MPAPLKSHMHPNEHLLDTRRNFGEYVFQHLMLHADLKWINGTSHESQTFGEVSEHVEAVRTALFRFGVRPGDKMLLLTSNRLEVLPLFLGAACANVACLFKTPGFGVDVLADRMETLGFVVICCEPNWVQEALELQRKLISVKYVLVFGEPEHKEGNCRASSVTTWSKLLEKGRASNGLMPPPIEYREGQICYLTSTSGTTGKPKLVVHTHESLLGNVQANSHPRHMPLGAEDVQLCTTSLGHVYALFDCVSKAIVQGASAIFLETADDTAVLEAIQRHRVTAISTTPYMLRCVLENKQRKNYDTSCLRYITTATTCIAKGVADAVMQELKPKTFIQLYGQSEMPMIAA</sequence>
<dbReference type="Gene3D" id="3.40.50.12780">
    <property type="entry name" value="N-terminal domain of ligase-like"/>
    <property type="match status" value="1"/>
</dbReference>
<dbReference type="InterPro" id="IPR000873">
    <property type="entry name" value="AMP-dep_synth/lig_dom"/>
</dbReference>
<dbReference type="Pfam" id="PF00501">
    <property type="entry name" value="AMP-binding"/>
    <property type="match status" value="1"/>
</dbReference>
<keyword evidence="2" id="KW-0576">Peroxisome</keyword>
<proteinExistence type="evidence at transcript level"/>
<comment type="subcellular location">
    <subcellularLocation>
        <location evidence="1">Peroxisome</location>
    </subcellularLocation>
</comment>
<feature type="domain" description="AMP-dependent synthetase/ligase" evidence="3">
    <location>
        <begin position="43"/>
        <end position="347"/>
    </location>
</feature>
<accession>A0A023GBF2</accession>
<evidence type="ECO:0000256" key="2">
    <source>
        <dbReference type="ARBA" id="ARBA00023140"/>
    </source>
</evidence>
<name>A0A023GBF2_AMBTT</name>